<name>A0A0F2MH49_SPOSC</name>
<dbReference type="EMBL" id="AXCR01000004">
    <property type="protein sequence ID" value="KJR89013.1"/>
    <property type="molecule type" value="Genomic_DNA"/>
</dbReference>
<accession>A0A0F2MH49</accession>
<dbReference type="VEuPathDB" id="FungiDB:SPSK_08013"/>
<sequence length="183" mass="19768">MPEPPSTASFSAAAMNLYVMHFPNMNLGRSSDVDLPAIVADNLQVFCGRTGYCPPAARVPTLKLRSIRFTTCAAKSPKEGASLSPASAITHAVPRLALPPQTQRRGEVVLPSFHSPADTATQASSDVHEPSHSQVWPLLGKQQTPPFALEGMPLDYNLDIMEIYQTWPSKLNRDSVGKWGGEG</sequence>
<dbReference type="GeneID" id="27669941"/>
<protein>
    <submittedName>
        <fullName evidence="1">Uncharacterized protein</fullName>
    </submittedName>
</protein>
<proteinExistence type="predicted"/>
<evidence type="ECO:0000313" key="2">
    <source>
        <dbReference type="Proteomes" id="UP000033710"/>
    </source>
</evidence>
<dbReference type="KEGG" id="ssck:SPSK_08013"/>
<reference evidence="1 2" key="2">
    <citation type="journal article" date="2015" name="Eukaryot. Cell">
        <title>Asexual propagation of a virulent clone complex in a human and feline outbreak of sporotrichosis.</title>
        <authorList>
            <person name="Teixeira Mde M."/>
            <person name="Rodrigues A.M."/>
            <person name="Tsui C.K."/>
            <person name="de Almeida L.G."/>
            <person name="Van Diepeningen A.D."/>
            <person name="van den Ende B.G."/>
            <person name="Fernandes G.F."/>
            <person name="Kano R."/>
            <person name="Hamelin R.C."/>
            <person name="Lopes-Bezerra L.M."/>
            <person name="Vasconcelos A.T."/>
            <person name="de Hoog S."/>
            <person name="de Camargo Z.P."/>
            <person name="Felipe M.S."/>
        </authorList>
    </citation>
    <scope>NUCLEOTIDE SEQUENCE [LARGE SCALE GENOMIC DNA]</scope>
    <source>
        <strain evidence="1 2">1099-18</strain>
    </source>
</reference>
<evidence type="ECO:0000313" key="1">
    <source>
        <dbReference type="EMBL" id="KJR89013.1"/>
    </source>
</evidence>
<comment type="caution">
    <text evidence="1">The sequence shown here is derived from an EMBL/GenBank/DDBJ whole genome shotgun (WGS) entry which is preliminary data.</text>
</comment>
<dbReference type="RefSeq" id="XP_016591689.1">
    <property type="nucleotide sequence ID" value="XM_016734664.1"/>
</dbReference>
<dbReference type="OrthoDB" id="5370478at2759"/>
<dbReference type="Proteomes" id="UP000033710">
    <property type="component" value="Unassembled WGS sequence"/>
</dbReference>
<gene>
    <name evidence="1" type="ORF">SPSK_08013</name>
</gene>
<organism evidence="1 2">
    <name type="scientific">Sporothrix schenckii 1099-18</name>
    <dbReference type="NCBI Taxonomy" id="1397361"/>
    <lineage>
        <taxon>Eukaryota</taxon>
        <taxon>Fungi</taxon>
        <taxon>Dikarya</taxon>
        <taxon>Ascomycota</taxon>
        <taxon>Pezizomycotina</taxon>
        <taxon>Sordariomycetes</taxon>
        <taxon>Sordariomycetidae</taxon>
        <taxon>Ophiostomatales</taxon>
        <taxon>Ophiostomataceae</taxon>
        <taxon>Sporothrix</taxon>
    </lineage>
</organism>
<dbReference type="AlphaFoldDB" id="A0A0F2MH49"/>
<reference evidence="1 2" key="1">
    <citation type="journal article" date="2014" name="BMC Genomics">
        <title>Comparative genomics of the major fungal agents of human and animal Sporotrichosis: Sporothrix schenckii and Sporothrix brasiliensis.</title>
        <authorList>
            <person name="Teixeira M.M."/>
            <person name="de Almeida L.G."/>
            <person name="Kubitschek-Barreira P."/>
            <person name="Alves F.L."/>
            <person name="Kioshima E.S."/>
            <person name="Abadio A.K."/>
            <person name="Fernandes L."/>
            <person name="Derengowski L.S."/>
            <person name="Ferreira K.S."/>
            <person name="Souza R.C."/>
            <person name="Ruiz J.C."/>
            <person name="de Andrade N.C."/>
            <person name="Paes H.C."/>
            <person name="Nicola A.M."/>
            <person name="Albuquerque P."/>
            <person name="Gerber A.L."/>
            <person name="Martins V.P."/>
            <person name="Peconick L.D."/>
            <person name="Neto A.V."/>
            <person name="Chaucanez C.B."/>
            <person name="Silva P.A."/>
            <person name="Cunha O.L."/>
            <person name="de Oliveira F.F."/>
            <person name="dos Santos T.C."/>
            <person name="Barros A.L."/>
            <person name="Soares M.A."/>
            <person name="de Oliveira L.M."/>
            <person name="Marini M.M."/>
            <person name="Villalobos-Duno H."/>
            <person name="Cunha M.M."/>
            <person name="de Hoog S."/>
            <person name="da Silveira J.F."/>
            <person name="Henrissat B."/>
            <person name="Nino-Vega G.A."/>
            <person name="Cisalpino P.S."/>
            <person name="Mora-Montes H.M."/>
            <person name="Almeida S.R."/>
            <person name="Stajich J.E."/>
            <person name="Lopes-Bezerra L.M."/>
            <person name="Vasconcelos A.T."/>
            <person name="Felipe M.S."/>
        </authorList>
    </citation>
    <scope>NUCLEOTIDE SEQUENCE [LARGE SCALE GENOMIC DNA]</scope>
    <source>
        <strain evidence="1 2">1099-18</strain>
    </source>
</reference>